<comment type="caution">
    <text evidence="1">The sequence shown here is derived from an EMBL/GenBank/DDBJ whole genome shotgun (WGS) entry which is preliminary data.</text>
</comment>
<sequence length="142" mass="16115">MLISDKTMEDLLKSFEDLKVQLVKNPERRKSPSATRPNLWCTNCGKPGHANTEFYNNSTFVATNSREWVLVYEPNYFVETKAGVYSVTAQDGAIVPTASQSYTRIPPMQIQRYVPKQFATNIPQRKYAPGTSEATTPKYLML</sequence>
<evidence type="ECO:0008006" key="3">
    <source>
        <dbReference type="Google" id="ProtNLM"/>
    </source>
</evidence>
<evidence type="ECO:0000313" key="2">
    <source>
        <dbReference type="Proteomes" id="UP001605036"/>
    </source>
</evidence>
<organism evidence="1 2">
    <name type="scientific">Riccia fluitans</name>
    <dbReference type="NCBI Taxonomy" id="41844"/>
    <lineage>
        <taxon>Eukaryota</taxon>
        <taxon>Viridiplantae</taxon>
        <taxon>Streptophyta</taxon>
        <taxon>Embryophyta</taxon>
        <taxon>Marchantiophyta</taxon>
        <taxon>Marchantiopsida</taxon>
        <taxon>Marchantiidae</taxon>
        <taxon>Marchantiales</taxon>
        <taxon>Ricciaceae</taxon>
        <taxon>Riccia</taxon>
    </lineage>
</organism>
<gene>
    <name evidence="1" type="ORF">R1flu_009237</name>
</gene>
<accession>A0ABD1Z1R9</accession>
<proteinExistence type="predicted"/>
<name>A0ABD1Z1R9_9MARC</name>
<keyword evidence="2" id="KW-1185">Reference proteome</keyword>
<evidence type="ECO:0000313" key="1">
    <source>
        <dbReference type="EMBL" id="KAL2641650.1"/>
    </source>
</evidence>
<dbReference type="Proteomes" id="UP001605036">
    <property type="component" value="Unassembled WGS sequence"/>
</dbReference>
<dbReference type="AlphaFoldDB" id="A0ABD1Z1R9"/>
<dbReference type="EMBL" id="JBHFFA010000002">
    <property type="protein sequence ID" value="KAL2641650.1"/>
    <property type="molecule type" value="Genomic_DNA"/>
</dbReference>
<reference evidence="1 2" key="1">
    <citation type="submission" date="2024-09" db="EMBL/GenBank/DDBJ databases">
        <title>Chromosome-scale assembly of Riccia fluitans.</title>
        <authorList>
            <person name="Paukszto L."/>
            <person name="Sawicki J."/>
            <person name="Karawczyk K."/>
            <person name="Piernik-Szablinska J."/>
            <person name="Szczecinska M."/>
            <person name="Mazdziarz M."/>
        </authorList>
    </citation>
    <scope>NUCLEOTIDE SEQUENCE [LARGE SCALE GENOMIC DNA]</scope>
    <source>
        <strain evidence="1">Rf_01</strain>
        <tissue evidence="1">Aerial parts of the thallus</tissue>
    </source>
</reference>
<protein>
    <recommendedName>
        <fullName evidence="3">CCHC-type domain-containing protein</fullName>
    </recommendedName>
</protein>